<protein>
    <recommendedName>
        <fullName evidence="1">Exonuclease VII large subunit C-terminal domain-containing protein</fullName>
    </recommendedName>
</protein>
<dbReference type="Proteomes" id="UP000006810">
    <property type="component" value="Chromosome"/>
</dbReference>
<reference evidence="2 3" key="1">
    <citation type="journal article" date="2009" name="Curr. Microbiol.">
        <title>Molecular cloning and expression of a novel cholinephosphotransferase involved in glycoglycerophospholipid biosynthesis of Mycoplasma fermentans.</title>
        <authorList>
            <person name="Ishida N."/>
            <person name="Irikura D."/>
            <person name="Matsuda K."/>
            <person name="Sato S."/>
            <person name="Asano K."/>
        </authorList>
    </citation>
    <scope>NUCLEOTIDE SEQUENCE [LARGE SCALE GENOMIC DNA]</scope>
    <source>
        <strain evidence="3">ATCC 19989 / NBRC 14854 / NCTC 10117 / PG18</strain>
    </source>
</reference>
<dbReference type="InterPro" id="IPR020579">
    <property type="entry name" value="Exonuc_VII_lsu_C"/>
</dbReference>
<dbReference type="AlphaFoldDB" id="C4XEE2"/>
<accession>C4XEE2</accession>
<evidence type="ECO:0000259" key="1">
    <source>
        <dbReference type="Pfam" id="PF02601"/>
    </source>
</evidence>
<organism evidence="2 3">
    <name type="scientific">Mycoplasmopsis fermentans (strain ATCC 19989 / NBRC 14854 / NCTC 10117 / PG18)</name>
    <name type="common">Mycoplasma fermentans</name>
    <dbReference type="NCBI Taxonomy" id="496833"/>
    <lineage>
        <taxon>Bacteria</taxon>
        <taxon>Bacillati</taxon>
        <taxon>Mycoplasmatota</taxon>
        <taxon>Mycoplasmoidales</taxon>
        <taxon>Metamycoplasmataceae</taxon>
        <taxon>Mycoplasmopsis</taxon>
    </lineage>
</organism>
<dbReference type="Pfam" id="PF02601">
    <property type="entry name" value="Exonuc_VII_L"/>
    <property type="match status" value="1"/>
</dbReference>
<name>C4XEE2_MYCFP</name>
<dbReference type="GO" id="GO:0008855">
    <property type="term" value="F:exodeoxyribonuclease VII activity"/>
    <property type="evidence" value="ECO:0007669"/>
    <property type="project" value="InterPro"/>
</dbReference>
<keyword evidence="3" id="KW-1185">Reference proteome</keyword>
<evidence type="ECO:0000313" key="2">
    <source>
        <dbReference type="EMBL" id="BAH69514.1"/>
    </source>
</evidence>
<sequence>MVKSSKELFLQKIQAKFEMAKTRFKNQALHCFNNQLATFSIVKEKVIQRNPLKILEKGFAKVTNENNQIIKTIKQVKVDKKLYIELKDGIAEVVVQKVNKK</sequence>
<feature type="domain" description="Exonuclease VII large subunit C-terminal" evidence="1">
    <location>
        <begin position="9"/>
        <end position="92"/>
    </location>
</feature>
<gene>
    <name evidence="2" type="ordered locus">MBIO_0249</name>
</gene>
<dbReference type="PATRIC" id="fig|496833.3.peg.673"/>
<dbReference type="KEGG" id="mfp:MBIO_0249"/>
<dbReference type="EMBL" id="AP009608">
    <property type="protein sequence ID" value="BAH69514.1"/>
    <property type="molecule type" value="Genomic_DNA"/>
</dbReference>
<dbReference type="HOGENOM" id="CLU_2288412_0_0_14"/>
<evidence type="ECO:0000313" key="3">
    <source>
        <dbReference type="Proteomes" id="UP000006810"/>
    </source>
</evidence>
<proteinExistence type="predicted"/>